<dbReference type="InterPro" id="IPR011059">
    <property type="entry name" value="Metal-dep_hydrolase_composite"/>
</dbReference>
<dbReference type="Gene3D" id="3.20.20.140">
    <property type="entry name" value="Metal-dependent hydrolases"/>
    <property type="match status" value="1"/>
</dbReference>
<dbReference type="PANTHER" id="PTHR22642">
    <property type="entry name" value="IMIDAZOLONEPROPIONASE"/>
    <property type="match status" value="1"/>
</dbReference>
<protein>
    <recommendedName>
        <fullName evidence="1">Amidohydrolase 3 domain-containing protein</fullName>
    </recommendedName>
</protein>
<dbReference type="CDD" id="cd01300">
    <property type="entry name" value="YtcJ_like"/>
    <property type="match status" value="1"/>
</dbReference>
<name>A0A1M6MXW0_9FLAO</name>
<proteinExistence type="predicted"/>
<reference evidence="3" key="1">
    <citation type="submission" date="2016-11" db="EMBL/GenBank/DDBJ databases">
        <authorList>
            <person name="Varghese N."/>
            <person name="Submissions S."/>
        </authorList>
    </citation>
    <scope>NUCLEOTIDE SEQUENCE [LARGE SCALE GENOMIC DNA]</scope>
    <source>
        <strain evidence="3">DSM 26349</strain>
    </source>
</reference>
<sequence length="573" mass="62920">MYITLKKSLLLLLSVVLLGSCKDVKKEEKTKNSATVYFGGDIITMEGDSPQYAEAVVVNEGKITFVGASEEAMRVAGEGHKMIDLEGKTLLPGFLDPHSHFINSLGMSSQANCSPSPVGEGNDVAGIVKALTDLKKEKNIPDGQLIMGYGYDDSVMPDGKLLNRDDLDKAFPNNPVMVLHVSLHGAVLNSKAMEEYGVSDKTETPEGGVIVRKPGTNEPYGLIMETAFLPIFSKLPKPSEAELLAQLKDGQMIYAEAGVTTAHEGLSHFEDVEILQKGADKNAFFIDVVSYPFITELDTLLQKYNANDFGKYDNRFKLGGIKITIDGSPQGRTALFTTPYLTGGPGGEKDWVGEPTFSQDEVNQMLKSIYDKGLQSTFHANGDGAIDMCIKAHEFASGDNPTKERRTVIIHSQFVRNDQLDKYVEYKLIPSLYTEHTFFFADAHIKNRGLEQASSISPMKTAIEKGLKPTNHTDFNVVPIDQMMVVWSAVNRISRAGEVIGANERVTPYQALQAITTNAAYQYFEEDSKGSLAEGKLADLVILDSNPLKVDPLKIKDIKVLETIKEGKTIFKR</sequence>
<dbReference type="PANTHER" id="PTHR22642:SF2">
    <property type="entry name" value="PROTEIN LONG AFTER FAR-RED 3"/>
    <property type="match status" value="1"/>
</dbReference>
<dbReference type="STRING" id="797419.SAMN05216556_1286"/>
<dbReference type="PROSITE" id="PS51257">
    <property type="entry name" value="PROKAR_LIPOPROTEIN"/>
    <property type="match status" value="1"/>
</dbReference>
<dbReference type="InterPro" id="IPR033932">
    <property type="entry name" value="YtcJ-like"/>
</dbReference>
<dbReference type="InterPro" id="IPR032466">
    <property type="entry name" value="Metal_Hydrolase"/>
</dbReference>
<feature type="domain" description="Amidohydrolase 3" evidence="1">
    <location>
        <begin position="82"/>
        <end position="571"/>
    </location>
</feature>
<evidence type="ECO:0000259" key="1">
    <source>
        <dbReference type="Pfam" id="PF07969"/>
    </source>
</evidence>
<dbReference type="Proteomes" id="UP000184172">
    <property type="component" value="Unassembled WGS sequence"/>
</dbReference>
<keyword evidence="3" id="KW-1185">Reference proteome</keyword>
<gene>
    <name evidence="2" type="ORF">SAMN04487908_1306</name>
</gene>
<dbReference type="AlphaFoldDB" id="A0A1M6MXW0"/>
<accession>A0A1M6MXW0</accession>
<evidence type="ECO:0000313" key="3">
    <source>
        <dbReference type="Proteomes" id="UP000184172"/>
    </source>
</evidence>
<evidence type="ECO:0000313" key="2">
    <source>
        <dbReference type="EMBL" id="SHJ88317.1"/>
    </source>
</evidence>
<dbReference type="GO" id="GO:0016810">
    <property type="term" value="F:hydrolase activity, acting on carbon-nitrogen (but not peptide) bonds"/>
    <property type="evidence" value="ECO:0007669"/>
    <property type="project" value="InterPro"/>
</dbReference>
<dbReference type="Pfam" id="PF07969">
    <property type="entry name" value="Amidohydro_3"/>
    <property type="match status" value="1"/>
</dbReference>
<dbReference type="RefSeq" id="WP_200791531.1">
    <property type="nucleotide sequence ID" value="NZ_FNNS01000028.1"/>
</dbReference>
<dbReference type="InterPro" id="IPR013108">
    <property type="entry name" value="Amidohydro_3"/>
</dbReference>
<dbReference type="SUPFAM" id="SSF51556">
    <property type="entry name" value="Metallo-dependent hydrolases"/>
    <property type="match status" value="1"/>
</dbReference>
<organism evidence="2 3">
    <name type="scientific">Aequorivita viscosa</name>
    <dbReference type="NCBI Taxonomy" id="797419"/>
    <lineage>
        <taxon>Bacteria</taxon>
        <taxon>Pseudomonadati</taxon>
        <taxon>Bacteroidota</taxon>
        <taxon>Flavobacteriia</taxon>
        <taxon>Flavobacteriales</taxon>
        <taxon>Flavobacteriaceae</taxon>
        <taxon>Aequorivita</taxon>
    </lineage>
</organism>
<dbReference type="Gene3D" id="2.30.40.10">
    <property type="entry name" value="Urease, subunit C, domain 1"/>
    <property type="match status" value="1"/>
</dbReference>
<dbReference type="Gene3D" id="3.10.310.70">
    <property type="match status" value="1"/>
</dbReference>
<dbReference type="EMBL" id="FQYV01000030">
    <property type="protein sequence ID" value="SHJ88317.1"/>
    <property type="molecule type" value="Genomic_DNA"/>
</dbReference>
<dbReference type="SUPFAM" id="SSF51338">
    <property type="entry name" value="Composite domain of metallo-dependent hydrolases"/>
    <property type="match status" value="1"/>
</dbReference>